<feature type="compositionally biased region" description="Pro residues" evidence="3">
    <location>
        <begin position="374"/>
        <end position="383"/>
    </location>
</feature>
<dbReference type="OrthoDB" id="426127at2759"/>
<name>A0A1Q9CCN4_SYMMI</name>
<evidence type="ECO:0000256" key="1">
    <source>
        <dbReference type="ARBA" id="ARBA00022737"/>
    </source>
</evidence>
<gene>
    <name evidence="4" type="ORF">AK812_SmicGene38868</name>
</gene>
<evidence type="ECO:0000256" key="2">
    <source>
        <dbReference type="ARBA" id="ARBA00023172"/>
    </source>
</evidence>
<dbReference type="InterPro" id="IPR009091">
    <property type="entry name" value="RCC1/BLIP-II"/>
</dbReference>
<dbReference type="InterPro" id="IPR051210">
    <property type="entry name" value="Ub_ligase/GEF_domain"/>
</dbReference>
<keyword evidence="1" id="KW-0677">Repeat</keyword>
<dbReference type="Gene3D" id="2.130.10.30">
    <property type="entry name" value="Regulator of chromosome condensation 1/beta-lactamase-inhibitor protein II"/>
    <property type="match status" value="2"/>
</dbReference>
<reference evidence="4 5" key="1">
    <citation type="submission" date="2016-02" db="EMBL/GenBank/DDBJ databases">
        <title>Genome analysis of coral dinoflagellate symbionts highlights evolutionary adaptations to a symbiotic lifestyle.</title>
        <authorList>
            <person name="Aranda M."/>
            <person name="Li Y."/>
            <person name="Liew Y.J."/>
            <person name="Baumgarten S."/>
            <person name="Simakov O."/>
            <person name="Wilson M."/>
            <person name="Piel J."/>
            <person name="Ashoor H."/>
            <person name="Bougouffa S."/>
            <person name="Bajic V.B."/>
            <person name="Ryu T."/>
            <person name="Ravasi T."/>
            <person name="Bayer T."/>
            <person name="Micklem G."/>
            <person name="Kim H."/>
            <person name="Bhak J."/>
            <person name="Lajeunesse T.C."/>
            <person name="Voolstra C.R."/>
        </authorList>
    </citation>
    <scope>NUCLEOTIDE SEQUENCE [LARGE SCALE GENOMIC DNA]</scope>
    <source>
        <strain evidence="4 5">CCMP2467</strain>
    </source>
</reference>
<dbReference type="InterPro" id="IPR011010">
    <property type="entry name" value="DNA_brk_join_enz"/>
</dbReference>
<feature type="region of interest" description="Disordered" evidence="3">
    <location>
        <begin position="315"/>
        <end position="394"/>
    </location>
</feature>
<dbReference type="EMBL" id="LSRX01001357">
    <property type="protein sequence ID" value="OLP80690.1"/>
    <property type="molecule type" value="Genomic_DNA"/>
</dbReference>
<evidence type="ECO:0000313" key="4">
    <source>
        <dbReference type="EMBL" id="OLP80690.1"/>
    </source>
</evidence>
<dbReference type="GO" id="GO:0003677">
    <property type="term" value="F:DNA binding"/>
    <property type="evidence" value="ECO:0007669"/>
    <property type="project" value="InterPro"/>
</dbReference>
<organism evidence="4 5">
    <name type="scientific">Symbiodinium microadriaticum</name>
    <name type="common">Dinoflagellate</name>
    <name type="synonym">Zooxanthella microadriatica</name>
    <dbReference type="NCBI Taxonomy" id="2951"/>
    <lineage>
        <taxon>Eukaryota</taxon>
        <taxon>Sar</taxon>
        <taxon>Alveolata</taxon>
        <taxon>Dinophyceae</taxon>
        <taxon>Suessiales</taxon>
        <taxon>Symbiodiniaceae</taxon>
        <taxon>Symbiodinium</taxon>
    </lineage>
</organism>
<dbReference type="InterPro" id="IPR013762">
    <property type="entry name" value="Integrase-like_cat_sf"/>
</dbReference>
<dbReference type="Gene3D" id="1.10.443.10">
    <property type="entry name" value="Intergrase catalytic core"/>
    <property type="match status" value="1"/>
</dbReference>
<keyword evidence="2" id="KW-0233">DNA recombination</keyword>
<evidence type="ECO:0000256" key="3">
    <source>
        <dbReference type="SAM" id="MobiDB-lite"/>
    </source>
</evidence>
<accession>A0A1Q9CCN4</accession>
<keyword evidence="5" id="KW-1185">Reference proteome</keyword>
<proteinExistence type="predicted"/>
<sequence>MKGVEEGIREGIADLFWGNVSKNGGDGDDDGYDDKCAGGWFEFVLRAAWLLRCSETWEWIKAEPTCTPPKDDILAVGTTPLNYTQWCKRTVKALDHLHLATDSLSRALSTAEPCPSEEWIVVQDDALRESPGLHPSLQFVVCFLPSRERACPDPTPPISVRNRMTSPAETLAFASAGLSGDAEAMFGPSTVLTVPAMEEQEDGAEVATESSIEVLVVDFSDATAAYLEPFDPLSLEDPVPFSEEGERIAFYSAQEGEDEALEPADPVEAPAAAAKAKEKRVTTAQLAEQLGSISKLLPAISDRLQDLAERQKDLETKVTAQSSAPPPPAGPAHKQPFALPTSKAPQVAANPTQALVSALGPPPRSRPLALGAAPEPPLPLPAPPDDEGGQDATTASALAQQTAALTQLVSHLIQASDGSGDFVGAPAPSGLSSRASAKRERLQAELAQRTGNFMLAEPRRFLFSHYLPRGLPAPAGLGPYHAYGHPGGRPPDGRRGGGQFGLTSPYHGLPRTDHGKFEVGFTLSLFAEPPHQIFTNRGSPHNPRLRAFAPLCPAAWATTALAFLKETDVILSRRGTFAFPAPSKTLFPLPLPYFGLFNGTSPQPRSSAARAKLGVRRVLFVTVAALNYLHAGSQPVRQLSLRRPPSSTQAKALDYLGRLVKASGGPEDGKPFSVSLPSASRRSSQLIARLEELSEQLTWSGSSFDKYGRAFAPLTPDAARDALNPYRSLDPSRLVLAGRANWDPSEFLDDLFYLPFREPQSILLPEVPPPGPGEVPDLTREDPASVLGLCQLWDSKSLLRLSKSGPAGPHQGVRIFSAVKSAVTDRQIGDRRGRNRCEGVLAGPSGPLPSGPLLGGLCIDPRRHTLSIAITDRRDFYHQLAVPPRRALRNVLVPCLEATRLQSLKAFSQLALLEDTPSGIGQADGRQHKLYPAFAAVLQGDALGVEFATSAHSNLLSSWGLLGEEERLQSNSALSGAGGAELDSSPYTRGLGLAARPTHTTDVLHLCLVGGWVSGFMYRRPFMSVFGRVFRFVEASAVVPEHPKMLPLPRRVADELVLAAALSHVLVSDMSASWASEVFATDSSDCKGAIVSAPVGPEVTAALWRACPKAAGSARLLSKEEAVLRRVWPDREEPAPQQTHRASPKRPPACRFHFLEIWGASCPISPLLAALGWTVGPRLDPAVSLEYDLCSRRVFEWIAFLLERGRVDALGASLPLATFSPASKTWRYWHLAPDPDGGIRDAVVREVRKAWAWPRPVHINILEASCVYRLVCALAKQSGPLRVVSLCDSNVAKCAITKGRSPPCCVGSQPSAPPSAFPATWSFVRLALCRPTTRAATALFPSPFLARFGSPTSLVCCVPLLAFLLSVGGLRGGSASFLDWVSPSLGPVGTMMPAGLSVLSCPRLWTLTGPLVFLAKAQPALLLPGSVSGNAGDLWRKSRRGSDDLPAGRLVEASTQKQRDALWNAFAKWLEDQGISAEALVQPPGSSDVDSVNCILTRYGRELYKAGRPYAHYSELINAYSSKVPKLRRLLQPAWDLAFSWKRAEPGRHHTAMPWQVLLGLVTTAFLWGWPRTAGLLALSWGGLLRIGEALAARRSDLMFPRDVWNTIDFAYLSIREPKTRYSAARHQSVRIDQPNVLRIVTVAFQALGPAEKLWPSSAQTLRTRFRQLCGALQQLPWGSGSKTPGLELASLRAGGATWLLMADEDSELVRRRGRWLTSKIMEIYIQEVSSIQFLPSLKAETKRLVRAALEAHEDVVRKAEFFTATGILPDMWYRLFSARTVAVDETGVLGGAVESCDKKEMKAAAAQLRAVLGLVRMRCRDGVEAISLLAHDVPVRKSKEAEGAGLLGPTFNMPLGRGRLLNSSGQVLDGAQTVTEAMLMSGDVLTLQVNQVQLHTNKRPDIPYSAFAALLSDGSVVTWGNARAGGASSALQDQLRDVQQIQTSISAFAAIRGDGSVVTWGCLDSGGDCSAVQDQLTNVQQIQASVNAFAAIRGDGSVVTWGDEDYGGDSSAVQEQLQDVQQIQASYRAFAAIRGDGSVVTWGAASNGGDSSAVQDQLQDVQQIQASSRAFAAIRGDGSVVTWGASGYGCDCSAVQDQLTNVQQIQASVGAFAAIRGDGSVVTWGDAGFGGGSSAIQDQLRDVQQIQDSCRAFAAILGDGSVVTWGCRDSGGDCSAVQEQLQDVQQIQVSSCAFAAIRGDGSVVTWGNAHHGGDSSAIQDQLTNVQQIQASIGAFAAIRGDGSVVTWGDEDYGGDSSAVQEQLQDVQQIQASYRAFAAIRGDGSVVTWGASGHGGDSSAVQDQLRNV</sequence>
<dbReference type="PANTHER" id="PTHR22870:SF408">
    <property type="entry name" value="OS09G0560450 PROTEIN"/>
    <property type="match status" value="1"/>
</dbReference>
<dbReference type="GO" id="GO:0015074">
    <property type="term" value="P:DNA integration"/>
    <property type="evidence" value="ECO:0007669"/>
    <property type="project" value="InterPro"/>
</dbReference>
<dbReference type="SUPFAM" id="SSF56349">
    <property type="entry name" value="DNA breaking-rejoining enzymes"/>
    <property type="match status" value="1"/>
</dbReference>
<dbReference type="PANTHER" id="PTHR22870">
    <property type="entry name" value="REGULATOR OF CHROMOSOME CONDENSATION"/>
    <property type="match status" value="1"/>
</dbReference>
<evidence type="ECO:0000313" key="5">
    <source>
        <dbReference type="Proteomes" id="UP000186817"/>
    </source>
</evidence>
<dbReference type="GO" id="GO:0006310">
    <property type="term" value="P:DNA recombination"/>
    <property type="evidence" value="ECO:0007669"/>
    <property type="project" value="UniProtKB-KW"/>
</dbReference>
<dbReference type="SUPFAM" id="SSF50985">
    <property type="entry name" value="RCC1/BLIP-II"/>
    <property type="match status" value="1"/>
</dbReference>
<protein>
    <submittedName>
        <fullName evidence="4">Uncharacterized protein</fullName>
    </submittedName>
</protein>
<comment type="caution">
    <text evidence="4">The sequence shown here is derived from an EMBL/GenBank/DDBJ whole genome shotgun (WGS) entry which is preliminary data.</text>
</comment>
<dbReference type="Proteomes" id="UP000186817">
    <property type="component" value="Unassembled WGS sequence"/>
</dbReference>